<protein>
    <recommendedName>
        <fullName evidence="5">Multiple inositol polyphosphate phosphatase 1</fullName>
        <ecNumber evidence="4">3.1.3.62</ecNumber>
        <ecNumber evidence="3">3.1.3.80</ecNumber>
    </recommendedName>
    <alternativeName>
        <fullName evidence="9">2,3-bisphosphoglycerate 3-phosphatase</fullName>
    </alternativeName>
</protein>
<evidence type="ECO:0000256" key="14">
    <source>
        <dbReference type="SAM" id="MobiDB-lite"/>
    </source>
</evidence>
<comment type="subcellular location">
    <subcellularLocation>
        <location evidence="1">Membrane</location>
    </subcellularLocation>
</comment>
<comment type="catalytic activity">
    <reaction evidence="10">
        <text>1D-myo-inositol 1,2,5,6-tetrakisphosphate + H2O = 1D-myo-inositol 1,2,6-trisphosphate + phosphate</text>
        <dbReference type="Rhea" id="RHEA:77119"/>
        <dbReference type="ChEBI" id="CHEBI:15377"/>
        <dbReference type="ChEBI" id="CHEBI:43474"/>
        <dbReference type="ChEBI" id="CHEBI:195535"/>
        <dbReference type="ChEBI" id="CHEBI:195537"/>
        <dbReference type="EC" id="3.1.3.62"/>
    </reaction>
    <physiologicalReaction direction="left-to-right" evidence="10">
        <dbReference type="Rhea" id="RHEA:77120"/>
    </physiologicalReaction>
</comment>
<evidence type="ECO:0000256" key="6">
    <source>
        <dbReference type="ARBA" id="ARBA00022729"/>
    </source>
</evidence>
<evidence type="ECO:0000256" key="5">
    <source>
        <dbReference type="ARBA" id="ARBA00018097"/>
    </source>
</evidence>
<feature type="region of interest" description="Disordered" evidence="14">
    <location>
        <begin position="474"/>
        <end position="516"/>
    </location>
</feature>
<evidence type="ECO:0000256" key="7">
    <source>
        <dbReference type="ARBA" id="ARBA00022801"/>
    </source>
</evidence>
<comment type="catalytic activity">
    <reaction evidence="12">
        <text>1D-myo-inositol hexakisphosphate + H2O = 1D-myo-inositol 1,2,4,5,6-pentakisphosphate + phosphate</text>
        <dbReference type="Rhea" id="RHEA:16989"/>
        <dbReference type="ChEBI" id="CHEBI:15377"/>
        <dbReference type="ChEBI" id="CHEBI:43474"/>
        <dbReference type="ChEBI" id="CHEBI:57798"/>
        <dbReference type="ChEBI" id="CHEBI:58130"/>
        <dbReference type="EC" id="3.1.3.62"/>
    </reaction>
    <physiologicalReaction direction="left-to-right" evidence="12">
        <dbReference type="Rhea" id="RHEA:16990"/>
    </physiologicalReaction>
</comment>
<dbReference type="EC" id="3.1.3.62" evidence="4"/>
<name>A0ABM1MSZ3_NICVS</name>
<feature type="compositionally biased region" description="Basic and acidic residues" evidence="14">
    <location>
        <begin position="496"/>
        <end position="511"/>
    </location>
</feature>
<feature type="compositionally biased region" description="Polar residues" evidence="14">
    <location>
        <begin position="106"/>
        <end position="115"/>
    </location>
</feature>
<evidence type="ECO:0000256" key="12">
    <source>
        <dbReference type="ARBA" id="ARBA00043691"/>
    </source>
</evidence>
<dbReference type="EC" id="3.1.3.80" evidence="3"/>
<comment type="catalytic activity">
    <reaction evidence="13">
        <text>(2R)-2,3-bisphosphoglycerate + H2O = (2R)-2-phosphoglycerate + phosphate</text>
        <dbReference type="Rhea" id="RHEA:27381"/>
        <dbReference type="ChEBI" id="CHEBI:15377"/>
        <dbReference type="ChEBI" id="CHEBI:43474"/>
        <dbReference type="ChEBI" id="CHEBI:58248"/>
        <dbReference type="ChEBI" id="CHEBI:58289"/>
        <dbReference type="EC" id="3.1.3.80"/>
    </reaction>
    <physiologicalReaction direction="left-to-right" evidence="13">
        <dbReference type="Rhea" id="RHEA:27382"/>
    </physiologicalReaction>
</comment>
<feature type="compositionally biased region" description="Low complexity" evidence="14">
    <location>
        <begin position="116"/>
        <end position="157"/>
    </location>
</feature>
<proteinExistence type="inferred from homology"/>
<evidence type="ECO:0000256" key="1">
    <source>
        <dbReference type="ARBA" id="ARBA00004370"/>
    </source>
</evidence>
<dbReference type="RefSeq" id="XP_017777693.1">
    <property type="nucleotide sequence ID" value="XM_017922204.1"/>
</dbReference>
<keyword evidence="6" id="KW-0732">Signal</keyword>
<evidence type="ECO:0000313" key="16">
    <source>
        <dbReference type="RefSeq" id="XP_017777693.1"/>
    </source>
</evidence>
<evidence type="ECO:0000256" key="11">
    <source>
        <dbReference type="ARBA" id="ARBA00043671"/>
    </source>
</evidence>
<sequence>MGNARVFGVRKMEVQTYLILKWLFLLIAAKSIFGDIYDEDRNRGESYDPYNTNRDQYGRDNYNRNQYDSRNNQTGNYDPYNRNYGRNEQRYNSSDPYNRDPYNANDPYNRNPSDPNNRNQNDPYNRNQNDPYNKNQNNPYNRNQNDPYNRNQNDPYNKNQNDPYNRNPSDPYNRNQNDPYNRNQNTYNRNDNRNDFNRNPNDPYGANDSQNRNPNDPYNKNPNDPYNRNQNDPYNRDGNRGDFNRNNDNRDDRFRNNESNYGTGKFGDDDGKCCEEYCYSTDSDAYVRMGSKTSYQFVYGKTSNQHVVPQCKPVQYWSAFREGTSIPDRMSIERYRNLQRIHDQIMKNYGERGSYPNRGRLCAEDYSLIRSWGWNETVNEHKSGSLSSQGAEDLKFIARRIQSRFRDLLVPYSETQYYFEYTEGDKSYESYQAFIQGLFGNDAQRVHATVRNPASFNSYGDNSNQNQIYSPFSQGSYSPSFSENRESSQYGSTPDSRCKTYEQRSDEDRSTASEYQTFKQKPEYRDMVRDVFRRLGFRHTLNDTIIEDMYDLCRYEKSWFITRPSPWCVAFTHAQHKLLEYGEDLFYYYRSGYGHEHLNKNLGCGLLKDLYERFERIVDGSTNQAKGIVHFRNIDEILKLMVALGIGQDQGILTADNYYQMDRRQWRTSQLAPFSGNIAAVLYQCDNQNDKYKVMFFMNENPVEFPECSVGLCSWEVVRDKYQMLAQNCRLDFCERGAAHSNASAAVVLIFSALFGLLSKHLF</sequence>
<gene>
    <name evidence="16" type="primary">LOC108563490</name>
</gene>
<comment type="catalytic activity">
    <reaction evidence="11">
        <text>1D-myo-inositol 1,2,4,5,6-pentakisphosphate + H2O = 1D-myo-inositol 1,2,5,6-tetrakisphosphate + phosphate</text>
        <dbReference type="Rhea" id="RHEA:77115"/>
        <dbReference type="ChEBI" id="CHEBI:15377"/>
        <dbReference type="ChEBI" id="CHEBI:43474"/>
        <dbReference type="ChEBI" id="CHEBI:57798"/>
        <dbReference type="ChEBI" id="CHEBI:195535"/>
        <dbReference type="EC" id="3.1.3.62"/>
    </reaction>
    <physiologicalReaction direction="left-to-right" evidence="11">
        <dbReference type="Rhea" id="RHEA:77116"/>
    </physiologicalReaction>
</comment>
<evidence type="ECO:0000256" key="2">
    <source>
        <dbReference type="ARBA" id="ARBA00008422"/>
    </source>
</evidence>
<evidence type="ECO:0000256" key="13">
    <source>
        <dbReference type="ARBA" id="ARBA00043832"/>
    </source>
</evidence>
<reference evidence="16" key="1">
    <citation type="submission" date="2025-08" db="UniProtKB">
        <authorList>
            <consortium name="RefSeq"/>
        </authorList>
    </citation>
    <scope>IDENTIFICATION</scope>
    <source>
        <tissue evidence="16">Whole Larva</tissue>
    </source>
</reference>
<evidence type="ECO:0000256" key="9">
    <source>
        <dbReference type="ARBA" id="ARBA00031642"/>
    </source>
</evidence>
<dbReference type="Gene3D" id="3.40.50.1240">
    <property type="entry name" value="Phosphoglycerate mutase-like"/>
    <property type="match status" value="1"/>
</dbReference>
<dbReference type="Proteomes" id="UP000695000">
    <property type="component" value="Unplaced"/>
</dbReference>
<dbReference type="InterPro" id="IPR029033">
    <property type="entry name" value="His_PPase_superfam"/>
</dbReference>
<feature type="compositionally biased region" description="Low complexity" evidence="14">
    <location>
        <begin position="211"/>
        <end position="233"/>
    </location>
</feature>
<evidence type="ECO:0000256" key="4">
    <source>
        <dbReference type="ARBA" id="ARBA00013040"/>
    </source>
</evidence>
<feature type="region of interest" description="Disordered" evidence="14">
    <location>
        <begin position="39"/>
        <end position="266"/>
    </location>
</feature>
<evidence type="ECO:0000313" key="15">
    <source>
        <dbReference type="Proteomes" id="UP000695000"/>
    </source>
</evidence>
<dbReference type="InterPro" id="IPR000560">
    <property type="entry name" value="His_Pase_clade-2"/>
</dbReference>
<feature type="compositionally biased region" description="Low complexity" evidence="14">
    <location>
        <begin position="179"/>
        <end position="189"/>
    </location>
</feature>
<organism evidence="15 16">
    <name type="scientific">Nicrophorus vespilloides</name>
    <name type="common">Boreal carrion beetle</name>
    <dbReference type="NCBI Taxonomy" id="110193"/>
    <lineage>
        <taxon>Eukaryota</taxon>
        <taxon>Metazoa</taxon>
        <taxon>Ecdysozoa</taxon>
        <taxon>Arthropoda</taxon>
        <taxon>Hexapoda</taxon>
        <taxon>Insecta</taxon>
        <taxon>Pterygota</taxon>
        <taxon>Neoptera</taxon>
        <taxon>Endopterygota</taxon>
        <taxon>Coleoptera</taxon>
        <taxon>Polyphaga</taxon>
        <taxon>Staphyliniformia</taxon>
        <taxon>Silphidae</taxon>
        <taxon>Nicrophorinae</taxon>
        <taxon>Nicrophorus</taxon>
    </lineage>
</organism>
<feature type="compositionally biased region" description="Basic and acidic residues" evidence="14">
    <location>
        <begin position="234"/>
        <end position="256"/>
    </location>
</feature>
<feature type="compositionally biased region" description="Polar residues" evidence="14">
    <location>
        <begin position="84"/>
        <end position="96"/>
    </location>
</feature>
<evidence type="ECO:0000256" key="10">
    <source>
        <dbReference type="ARBA" id="ARBA00043668"/>
    </source>
</evidence>
<keyword evidence="15" id="KW-1185">Reference proteome</keyword>
<keyword evidence="8" id="KW-0472">Membrane</keyword>
<dbReference type="PANTHER" id="PTHR20963">
    <property type="entry name" value="MULTIPLE INOSITOL POLYPHOSPHATE PHOSPHATASE-RELATED"/>
    <property type="match status" value="1"/>
</dbReference>
<feature type="compositionally biased region" description="Polar residues" evidence="14">
    <location>
        <begin position="63"/>
        <end position="76"/>
    </location>
</feature>
<keyword evidence="7" id="KW-0378">Hydrolase</keyword>
<feature type="compositionally biased region" description="Polar residues" evidence="14">
    <location>
        <begin position="158"/>
        <end position="178"/>
    </location>
</feature>
<feature type="compositionally biased region" description="Polar residues" evidence="14">
    <location>
        <begin position="474"/>
        <end position="495"/>
    </location>
</feature>
<dbReference type="GeneID" id="108563490"/>
<evidence type="ECO:0000256" key="3">
    <source>
        <dbReference type="ARBA" id="ARBA00012976"/>
    </source>
</evidence>
<accession>A0ABM1MSZ3</accession>
<dbReference type="PANTHER" id="PTHR20963:SF8">
    <property type="entry name" value="MULTIPLE INOSITOL POLYPHOSPHATE PHOSPHATASE 1"/>
    <property type="match status" value="1"/>
</dbReference>
<dbReference type="CDD" id="cd07061">
    <property type="entry name" value="HP_HAP_like"/>
    <property type="match status" value="1"/>
</dbReference>
<evidence type="ECO:0000256" key="8">
    <source>
        <dbReference type="ARBA" id="ARBA00023136"/>
    </source>
</evidence>
<dbReference type="SUPFAM" id="SSF53254">
    <property type="entry name" value="Phosphoglycerate mutase-like"/>
    <property type="match status" value="1"/>
</dbReference>
<comment type="similarity">
    <text evidence="2">Belongs to the histidine acid phosphatase family. MINPP1 subfamily.</text>
</comment>